<name>A0AAX4HZU0_9PEZI</name>
<evidence type="ECO:0000259" key="6">
    <source>
        <dbReference type="PROSITE" id="PS50217"/>
    </source>
</evidence>
<comment type="subcellular location">
    <subcellularLocation>
        <location evidence="1">Nucleus</location>
    </subcellularLocation>
</comment>
<accession>A0AAX4HZU0</accession>
<dbReference type="KEGG" id="cdet:87937777"/>
<dbReference type="GO" id="GO:0005634">
    <property type="term" value="C:nucleus"/>
    <property type="evidence" value="ECO:0007669"/>
    <property type="project" value="UniProtKB-SubCell"/>
</dbReference>
<evidence type="ECO:0000313" key="8">
    <source>
        <dbReference type="Proteomes" id="UP001322277"/>
    </source>
</evidence>
<reference evidence="8" key="1">
    <citation type="journal article" date="2023" name="bioRxiv">
        <title>Complete genome of the Medicago anthracnose fungus, Colletotrichum destructivum, reveals a mini-chromosome-like region within a core chromosome.</title>
        <authorList>
            <person name="Lapalu N."/>
            <person name="Simon A."/>
            <person name="Lu A."/>
            <person name="Plaumann P.-L."/>
            <person name="Amselem J."/>
            <person name="Pigne S."/>
            <person name="Auger A."/>
            <person name="Koch C."/>
            <person name="Dallery J.-F."/>
            <person name="O'Connell R.J."/>
        </authorList>
    </citation>
    <scope>NUCLEOTIDE SEQUENCE [LARGE SCALE GENOMIC DNA]</scope>
    <source>
        <strain evidence="8">CBS 520.97</strain>
    </source>
</reference>
<dbReference type="PANTHER" id="PTHR19304">
    <property type="entry name" value="CYCLIC-AMP RESPONSE ELEMENT BINDING PROTEIN"/>
    <property type="match status" value="1"/>
</dbReference>
<dbReference type="RefSeq" id="XP_062773484.1">
    <property type="nucleotide sequence ID" value="XM_062917433.1"/>
</dbReference>
<dbReference type="InterPro" id="IPR004827">
    <property type="entry name" value="bZIP"/>
</dbReference>
<dbReference type="InterPro" id="IPR046347">
    <property type="entry name" value="bZIP_sf"/>
</dbReference>
<keyword evidence="4" id="KW-0539">Nucleus</keyword>
<dbReference type="Pfam" id="PF07716">
    <property type="entry name" value="bZIP_2"/>
    <property type="match status" value="1"/>
</dbReference>
<feature type="region of interest" description="Disordered" evidence="5">
    <location>
        <begin position="152"/>
        <end position="227"/>
    </location>
</feature>
<dbReference type="AlphaFoldDB" id="A0AAX4HZU0"/>
<dbReference type="GO" id="GO:0003700">
    <property type="term" value="F:DNA-binding transcription factor activity"/>
    <property type="evidence" value="ECO:0007669"/>
    <property type="project" value="InterPro"/>
</dbReference>
<keyword evidence="2" id="KW-0805">Transcription regulation</keyword>
<gene>
    <name evidence="7" type="ORF">CDEST_01274</name>
</gene>
<evidence type="ECO:0000256" key="3">
    <source>
        <dbReference type="ARBA" id="ARBA00023163"/>
    </source>
</evidence>
<proteinExistence type="predicted"/>
<dbReference type="GeneID" id="87937777"/>
<keyword evidence="8" id="KW-1185">Reference proteome</keyword>
<evidence type="ECO:0000256" key="2">
    <source>
        <dbReference type="ARBA" id="ARBA00023015"/>
    </source>
</evidence>
<dbReference type="Proteomes" id="UP001322277">
    <property type="component" value="Chromosome 1"/>
</dbReference>
<dbReference type="SUPFAM" id="SSF57959">
    <property type="entry name" value="Leucine zipper domain"/>
    <property type="match status" value="1"/>
</dbReference>
<keyword evidence="3" id="KW-0804">Transcription</keyword>
<dbReference type="EMBL" id="CP137305">
    <property type="protein sequence ID" value="WQF76260.1"/>
    <property type="molecule type" value="Genomic_DNA"/>
</dbReference>
<protein>
    <submittedName>
        <fullName evidence="7">Basic-leucine zipper domain-containing protein</fullName>
    </submittedName>
</protein>
<evidence type="ECO:0000313" key="7">
    <source>
        <dbReference type="EMBL" id="WQF76260.1"/>
    </source>
</evidence>
<evidence type="ECO:0000256" key="4">
    <source>
        <dbReference type="ARBA" id="ARBA00023242"/>
    </source>
</evidence>
<evidence type="ECO:0000256" key="5">
    <source>
        <dbReference type="SAM" id="MobiDB-lite"/>
    </source>
</evidence>
<organism evidence="7 8">
    <name type="scientific">Colletotrichum destructivum</name>
    <dbReference type="NCBI Taxonomy" id="34406"/>
    <lineage>
        <taxon>Eukaryota</taxon>
        <taxon>Fungi</taxon>
        <taxon>Dikarya</taxon>
        <taxon>Ascomycota</taxon>
        <taxon>Pezizomycotina</taxon>
        <taxon>Sordariomycetes</taxon>
        <taxon>Hypocreomycetidae</taxon>
        <taxon>Glomerellales</taxon>
        <taxon>Glomerellaceae</taxon>
        <taxon>Colletotrichum</taxon>
        <taxon>Colletotrichum destructivum species complex</taxon>
    </lineage>
</organism>
<feature type="compositionally biased region" description="Basic and acidic residues" evidence="5">
    <location>
        <begin position="217"/>
        <end position="227"/>
    </location>
</feature>
<dbReference type="PROSITE" id="PS50217">
    <property type="entry name" value="BZIP"/>
    <property type="match status" value="1"/>
</dbReference>
<dbReference type="Gene3D" id="1.20.5.170">
    <property type="match status" value="1"/>
</dbReference>
<dbReference type="InterPro" id="IPR051027">
    <property type="entry name" value="bZIP_transcription_factors"/>
</dbReference>
<dbReference type="PROSITE" id="PS00036">
    <property type="entry name" value="BZIP_BASIC"/>
    <property type="match status" value="1"/>
</dbReference>
<dbReference type="CDD" id="cd14687">
    <property type="entry name" value="bZIP_ATF2"/>
    <property type="match status" value="1"/>
</dbReference>
<sequence length="330" mass="36746">MESTILYLDQMAQSGYPGLAPLVDARHMSLSLYDMSLPEQTPFLSPTDDYHLYQQWTGPDYYIFEPVVSPGNSAGSKHSIYWEVERPSYQSSEAATTTTPGYSAVSWATRSEDRSSYQELLQNLQQPQPAVFSQPPQCPTPAASPLAMDAAWKPATSSRTRPEPESRATTTKKKATISVEEPPQPHRSSTAQHRTKRARVEAGSEPFPVTPISCVKGDNKGEDSDISRALRSPERKKTHRVKNRVAAKRCREKTKQYETELANKEKQVTQKRVYLDACVTALKNEVLALRNQILDHGNCDCEMIQGYIARTASSVGYNGHRAPAMLPPST</sequence>
<evidence type="ECO:0000256" key="1">
    <source>
        <dbReference type="ARBA" id="ARBA00004123"/>
    </source>
</evidence>
<feature type="domain" description="BZIP" evidence="6">
    <location>
        <begin position="233"/>
        <end position="296"/>
    </location>
</feature>